<dbReference type="STRING" id="644352.J3NUC5"/>
<reference evidence="1" key="2">
    <citation type="submission" date="2010-07" db="EMBL/GenBank/DDBJ databases">
        <authorList>
            <consortium name="The Broad Institute Genome Sequencing Platform"/>
            <consortium name="Broad Institute Genome Sequencing Center for Infectious Disease"/>
            <person name="Ma L.-J."/>
            <person name="Dead R."/>
            <person name="Young S."/>
            <person name="Zeng Q."/>
            <person name="Koehrsen M."/>
            <person name="Alvarado L."/>
            <person name="Berlin A."/>
            <person name="Chapman S.B."/>
            <person name="Chen Z."/>
            <person name="Freedman E."/>
            <person name="Gellesch M."/>
            <person name="Goldberg J."/>
            <person name="Griggs A."/>
            <person name="Gujja S."/>
            <person name="Heilman E.R."/>
            <person name="Heiman D."/>
            <person name="Hepburn T."/>
            <person name="Howarth C."/>
            <person name="Jen D."/>
            <person name="Larson L."/>
            <person name="Mehta T."/>
            <person name="Neiman D."/>
            <person name="Pearson M."/>
            <person name="Roberts A."/>
            <person name="Saif S."/>
            <person name="Shea T."/>
            <person name="Shenoy N."/>
            <person name="Sisk P."/>
            <person name="Stolte C."/>
            <person name="Sykes S."/>
            <person name="Walk T."/>
            <person name="White J."/>
            <person name="Yandava C."/>
            <person name="Haas B."/>
            <person name="Nusbaum C."/>
            <person name="Birren B."/>
        </authorList>
    </citation>
    <scope>NUCLEOTIDE SEQUENCE</scope>
    <source>
        <strain evidence="1">R3-111a-1</strain>
    </source>
</reference>
<dbReference type="AlphaFoldDB" id="J3NUC5"/>
<proteinExistence type="predicted"/>
<gene>
    <name evidence="2" type="primary">20345337</name>
    <name evidence="1" type="ORF">GGTG_04879</name>
</gene>
<dbReference type="eggNOG" id="ENOG502T5RK">
    <property type="taxonomic scope" value="Eukaryota"/>
</dbReference>
<keyword evidence="3" id="KW-1185">Reference proteome</keyword>
<sequence length="671" mass="74628">MERTGRASFVQDAALLRCVADHIHNKLQLHHLCLVNKAFHNAFTPKLYAEMDIITTVKGHNRDFLESLPDNPHIRHVRRLQCDFNHNGPTNWVVRALVRRMPMLQEFEWDGGTLLQETMMTILLSCPKLKSFVMIYEPADNQASRYRWNPLFHQPAEEPAPDPNPPADWQLAQGHQMRPTGQGSCTDSGHCADDEGYVGAVKSALASADMHHLVPFSGLTKLTIAEMDDPMERLKHDWKADILKILLACPDLKELTLSFSIDCIRLLFKDFGCLLAPFLESLCDQYQDSGGKPLKLRALRLGLGLLLAPSDAPEEYDAKSLLAPSNAPEECDAKSLLAPSDAPKECDAKSRPLKAPYLSKLTDITQLQEVYIDNRGKFDVGNLYWPEASQEGDNRIAWKTFSKDSTPNLRQMGLATDVELESLGEFLAPLVGVPVSSEIQNAEIRKRSGLGQVILKLWDTRDYPSGGDENGIFSVLAKEAADNPQAPGPDGQDPIWGPFFGLAASSSRLLVYTRSEGKNQGIFNMDQLEAGLRTLPELRELILGCPMHFGGWSKIPWPQIMDLEPDCMEVDDLVHTFGSRRWRKDVASRLARAGKGLQVVKFGRMAWRVLRGGGEDGSGVTRLLSMDKYEQRRRGCDKGPCSPLPEFAASLIGASFSYGAGVGVDHDARMW</sequence>
<dbReference type="VEuPathDB" id="FungiDB:GGTG_04879"/>
<reference evidence="2" key="5">
    <citation type="submission" date="2018-04" db="UniProtKB">
        <authorList>
            <consortium name="EnsemblFungi"/>
        </authorList>
    </citation>
    <scope>IDENTIFICATION</scope>
    <source>
        <strain evidence="2">R3-111a-1</strain>
    </source>
</reference>
<dbReference type="EnsemblFungi" id="EJT79796">
    <property type="protein sequence ID" value="EJT79796"/>
    <property type="gene ID" value="GGTG_04879"/>
</dbReference>
<reference evidence="3" key="1">
    <citation type="submission" date="2010-07" db="EMBL/GenBank/DDBJ databases">
        <title>The genome sequence of Gaeumannomyces graminis var. tritici strain R3-111a-1.</title>
        <authorList>
            <consortium name="The Broad Institute Genome Sequencing Platform"/>
            <person name="Ma L.-J."/>
            <person name="Dead R."/>
            <person name="Young S."/>
            <person name="Zeng Q."/>
            <person name="Koehrsen M."/>
            <person name="Alvarado L."/>
            <person name="Berlin A."/>
            <person name="Chapman S.B."/>
            <person name="Chen Z."/>
            <person name="Freedman E."/>
            <person name="Gellesch M."/>
            <person name="Goldberg J."/>
            <person name="Griggs A."/>
            <person name="Gujja S."/>
            <person name="Heilman E.R."/>
            <person name="Heiman D."/>
            <person name="Hepburn T."/>
            <person name="Howarth C."/>
            <person name="Jen D."/>
            <person name="Larson L."/>
            <person name="Mehta T."/>
            <person name="Neiman D."/>
            <person name="Pearson M."/>
            <person name="Roberts A."/>
            <person name="Saif S."/>
            <person name="Shea T."/>
            <person name="Shenoy N."/>
            <person name="Sisk P."/>
            <person name="Stolte C."/>
            <person name="Sykes S."/>
            <person name="Walk T."/>
            <person name="White J."/>
            <person name="Yandava C."/>
            <person name="Haas B."/>
            <person name="Nusbaum C."/>
            <person name="Birren B."/>
        </authorList>
    </citation>
    <scope>NUCLEOTIDE SEQUENCE [LARGE SCALE GENOMIC DNA]</scope>
    <source>
        <strain evidence="3">R3-111a-1</strain>
    </source>
</reference>
<dbReference type="HOGENOM" id="CLU_409396_0_0_1"/>
<dbReference type="GeneID" id="20345337"/>
<reference evidence="2" key="4">
    <citation type="journal article" date="2015" name="G3 (Bethesda)">
        <title>Genome sequences of three phytopathogenic species of the Magnaporthaceae family of fungi.</title>
        <authorList>
            <person name="Okagaki L.H."/>
            <person name="Nunes C.C."/>
            <person name="Sailsbery J."/>
            <person name="Clay B."/>
            <person name="Brown D."/>
            <person name="John T."/>
            <person name="Oh Y."/>
            <person name="Young N."/>
            <person name="Fitzgerald M."/>
            <person name="Haas B.J."/>
            <person name="Zeng Q."/>
            <person name="Young S."/>
            <person name="Adiconis X."/>
            <person name="Fan L."/>
            <person name="Levin J.Z."/>
            <person name="Mitchell T.K."/>
            <person name="Okubara P.A."/>
            <person name="Farman M.L."/>
            <person name="Kohn L.M."/>
            <person name="Birren B."/>
            <person name="Ma L.-J."/>
            <person name="Dean R.A."/>
        </authorList>
    </citation>
    <scope>NUCLEOTIDE SEQUENCE</scope>
    <source>
        <strain evidence="2">R3-111a-1</strain>
    </source>
</reference>
<protein>
    <submittedName>
        <fullName evidence="1 2">Uncharacterized protein</fullName>
    </submittedName>
</protein>
<dbReference type="Proteomes" id="UP000006039">
    <property type="component" value="Unassembled WGS sequence"/>
</dbReference>
<evidence type="ECO:0000313" key="2">
    <source>
        <dbReference type="EnsemblFungi" id="EJT79796"/>
    </source>
</evidence>
<name>J3NUC5_GAET3</name>
<organism evidence="1">
    <name type="scientific">Gaeumannomyces tritici (strain R3-111a-1)</name>
    <name type="common">Wheat and barley take-all root rot fungus</name>
    <name type="synonym">Gaeumannomyces graminis var. tritici</name>
    <dbReference type="NCBI Taxonomy" id="644352"/>
    <lineage>
        <taxon>Eukaryota</taxon>
        <taxon>Fungi</taxon>
        <taxon>Dikarya</taxon>
        <taxon>Ascomycota</taxon>
        <taxon>Pezizomycotina</taxon>
        <taxon>Sordariomycetes</taxon>
        <taxon>Sordariomycetidae</taxon>
        <taxon>Magnaporthales</taxon>
        <taxon>Magnaporthaceae</taxon>
        <taxon>Gaeumannomyces</taxon>
    </lineage>
</organism>
<dbReference type="OrthoDB" id="4815171at2759"/>
<dbReference type="RefSeq" id="XP_009220941.1">
    <property type="nucleotide sequence ID" value="XM_009222677.1"/>
</dbReference>
<reference evidence="1" key="3">
    <citation type="submission" date="2010-09" db="EMBL/GenBank/DDBJ databases">
        <title>Annotation of Gaeumannomyces graminis var. tritici R3-111a-1.</title>
        <authorList>
            <consortium name="The Broad Institute Genome Sequencing Platform"/>
            <person name="Ma L.-J."/>
            <person name="Dead R."/>
            <person name="Young S.K."/>
            <person name="Zeng Q."/>
            <person name="Gargeya S."/>
            <person name="Fitzgerald M."/>
            <person name="Haas B."/>
            <person name="Abouelleil A."/>
            <person name="Alvarado L."/>
            <person name="Arachchi H.M."/>
            <person name="Berlin A."/>
            <person name="Brown A."/>
            <person name="Chapman S.B."/>
            <person name="Chen Z."/>
            <person name="Dunbar C."/>
            <person name="Freedman E."/>
            <person name="Gearin G."/>
            <person name="Gellesch M."/>
            <person name="Goldberg J."/>
            <person name="Griggs A."/>
            <person name="Gujja S."/>
            <person name="Heiman D."/>
            <person name="Howarth C."/>
            <person name="Larson L."/>
            <person name="Lui A."/>
            <person name="MacDonald P.J.P."/>
            <person name="Mehta T."/>
            <person name="Montmayeur A."/>
            <person name="Murphy C."/>
            <person name="Neiman D."/>
            <person name="Pearson M."/>
            <person name="Priest M."/>
            <person name="Roberts A."/>
            <person name="Saif S."/>
            <person name="Shea T."/>
            <person name="Shenoy N."/>
            <person name="Sisk P."/>
            <person name="Stolte C."/>
            <person name="Sykes S."/>
            <person name="Yandava C."/>
            <person name="Wortman J."/>
            <person name="Nusbaum C."/>
            <person name="Birren B."/>
        </authorList>
    </citation>
    <scope>NUCLEOTIDE SEQUENCE</scope>
    <source>
        <strain evidence="1">R3-111a-1</strain>
    </source>
</reference>
<evidence type="ECO:0000313" key="1">
    <source>
        <dbReference type="EMBL" id="EJT79796.1"/>
    </source>
</evidence>
<accession>J3NUC5</accession>
<dbReference type="EMBL" id="GL385396">
    <property type="protein sequence ID" value="EJT79796.1"/>
    <property type="molecule type" value="Genomic_DNA"/>
</dbReference>
<evidence type="ECO:0000313" key="3">
    <source>
        <dbReference type="Proteomes" id="UP000006039"/>
    </source>
</evidence>